<accession>A0A3B0VW43</accession>
<evidence type="ECO:0000256" key="3">
    <source>
        <dbReference type="ARBA" id="ARBA00022723"/>
    </source>
</evidence>
<dbReference type="PANTHER" id="PTHR34192:SF10">
    <property type="entry name" value="PLASTOCYANIN MAJOR ISOFORM, CHLOROPLASTIC-RELATED"/>
    <property type="match status" value="1"/>
</dbReference>
<name>A0A3B0VW43_9ZZZZ</name>
<reference evidence="8" key="1">
    <citation type="submission" date="2018-06" db="EMBL/GenBank/DDBJ databases">
        <authorList>
            <person name="Zhirakovskaya E."/>
        </authorList>
    </citation>
    <scope>NUCLEOTIDE SEQUENCE</scope>
</reference>
<evidence type="ECO:0000256" key="5">
    <source>
        <dbReference type="ARBA" id="ARBA00023008"/>
    </source>
</evidence>
<dbReference type="GO" id="GO:0016020">
    <property type="term" value="C:membrane"/>
    <property type="evidence" value="ECO:0007669"/>
    <property type="project" value="UniProtKB-SubCell"/>
</dbReference>
<comment type="subcellular location">
    <subcellularLocation>
        <location evidence="1">Membrane</location>
    </subcellularLocation>
</comment>
<gene>
    <name evidence="8" type="ORF">MNBD_GAMMA01-529</name>
</gene>
<dbReference type="InterPro" id="IPR008972">
    <property type="entry name" value="Cupredoxin"/>
</dbReference>
<keyword evidence="3" id="KW-0479">Metal-binding</keyword>
<organism evidence="8">
    <name type="scientific">hydrothermal vent metagenome</name>
    <dbReference type="NCBI Taxonomy" id="652676"/>
    <lineage>
        <taxon>unclassified sequences</taxon>
        <taxon>metagenomes</taxon>
        <taxon>ecological metagenomes</taxon>
    </lineage>
</organism>
<evidence type="ECO:0000313" key="8">
    <source>
        <dbReference type="EMBL" id="VAW35594.1"/>
    </source>
</evidence>
<feature type="domain" description="Blue (type 1) copper" evidence="7">
    <location>
        <begin position="131"/>
        <end position="225"/>
    </location>
</feature>
<evidence type="ECO:0000256" key="4">
    <source>
        <dbReference type="ARBA" id="ARBA00022982"/>
    </source>
</evidence>
<evidence type="ECO:0000256" key="2">
    <source>
        <dbReference type="ARBA" id="ARBA00022448"/>
    </source>
</evidence>
<evidence type="ECO:0000259" key="7">
    <source>
        <dbReference type="Pfam" id="PF00127"/>
    </source>
</evidence>
<dbReference type="InterPro" id="IPR000923">
    <property type="entry name" value="BlueCu_1"/>
</dbReference>
<keyword evidence="2" id="KW-0813">Transport</keyword>
<feature type="domain" description="Blue (type 1) copper" evidence="7">
    <location>
        <begin position="29"/>
        <end position="122"/>
    </location>
</feature>
<dbReference type="SUPFAM" id="SSF49503">
    <property type="entry name" value="Cupredoxins"/>
    <property type="match status" value="2"/>
</dbReference>
<proteinExistence type="predicted"/>
<sequence length="237" mass="24828">MQYFKITTTLVLLALLSISAKSFSATHNVQVSGLTFTPAILNIEAGDTVIFTNVSGFHNVKADDGSFRCSTDCEVTPNDGGGALSSAAWVAEITFNSIGSFNYFCEAHGGVGGAGMSGVINVIAPTATVHEIRSDGFTFTPDDITIAPGDIVNFINDQGVHNVRADDDSFECSDGCLDTGKNLSSEPSSTNWSVFVTFDALGDVPYYCEQHGGTGGSGMSGIVRVSSSDTIFINGFE</sequence>
<keyword evidence="4" id="KW-0249">Electron transport</keyword>
<dbReference type="AlphaFoldDB" id="A0A3B0VW43"/>
<dbReference type="GO" id="GO:0009055">
    <property type="term" value="F:electron transfer activity"/>
    <property type="evidence" value="ECO:0007669"/>
    <property type="project" value="InterPro"/>
</dbReference>
<keyword evidence="6" id="KW-0472">Membrane</keyword>
<keyword evidence="5" id="KW-0186">Copper</keyword>
<dbReference type="GO" id="GO:0008763">
    <property type="term" value="F:UDP-N-acetylmuramate-L-alanine ligase activity"/>
    <property type="evidence" value="ECO:0007669"/>
    <property type="project" value="UniProtKB-EC"/>
</dbReference>
<dbReference type="EMBL" id="UOEW01000107">
    <property type="protein sequence ID" value="VAW35594.1"/>
    <property type="molecule type" value="Genomic_DNA"/>
</dbReference>
<evidence type="ECO:0000256" key="1">
    <source>
        <dbReference type="ARBA" id="ARBA00004370"/>
    </source>
</evidence>
<dbReference type="GO" id="GO:0005507">
    <property type="term" value="F:copper ion binding"/>
    <property type="evidence" value="ECO:0007669"/>
    <property type="project" value="InterPro"/>
</dbReference>
<dbReference type="Gene3D" id="2.60.40.420">
    <property type="entry name" value="Cupredoxins - blue copper proteins"/>
    <property type="match status" value="2"/>
</dbReference>
<dbReference type="Pfam" id="PF00127">
    <property type="entry name" value="Copper-bind"/>
    <property type="match status" value="2"/>
</dbReference>
<protein>
    <submittedName>
        <fullName evidence="8">UDP-N-acetylmuramate--alanine ligase</fullName>
        <ecNumber evidence="8">6.3.2.8</ecNumber>
    </submittedName>
</protein>
<evidence type="ECO:0000256" key="6">
    <source>
        <dbReference type="ARBA" id="ARBA00023136"/>
    </source>
</evidence>
<dbReference type="PANTHER" id="PTHR34192">
    <property type="entry name" value="PLASTOCYANIN MAJOR ISOFORM, CHLOROPLASTIC-RELATED"/>
    <property type="match status" value="1"/>
</dbReference>
<dbReference type="EC" id="6.3.2.8" evidence="8"/>
<keyword evidence="8" id="KW-0436">Ligase</keyword>